<organism evidence="3 4">
    <name type="scientific">Helicobacter cinaedi</name>
    <dbReference type="NCBI Taxonomy" id="213"/>
    <lineage>
        <taxon>Bacteria</taxon>
        <taxon>Pseudomonadati</taxon>
        <taxon>Campylobacterota</taxon>
        <taxon>Epsilonproteobacteria</taxon>
        <taxon>Campylobacterales</taxon>
        <taxon>Helicobacteraceae</taxon>
        <taxon>Helicobacter</taxon>
    </lineage>
</organism>
<name>A0A377JVI7_9HELI</name>
<dbReference type="RefSeq" id="WP_115722341.1">
    <property type="nucleotide sequence ID" value="NZ_UGHX01000001.1"/>
</dbReference>
<dbReference type="GO" id="GO:0003959">
    <property type="term" value="F:NADPH dehydrogenase activity"/>
    <property type="evidence" value="ECO:0007669"/>
    <property type="project" value="UniProtKB-EC"/>
</dbReference>
<dbReference type="GO" id="GO:0010181">
    <property type="term" value="F:FMN binding"/>
    <property type="evidence" value="ECO:0007669"/>
    <property type="project" value="TreeGrafter"/>
</dbReference>
<dbReference type="SUPFAM" id="SSF52218">
    <property type="entry name" value="Flavoproteins"/>
    <property type="match status" value="1"/>
</dbReference>
<keyword evidence="1 3" id="KW-0560">Oxidoreductase</keyword>
<dbReference type="InterPro" id="IPR046980">
    <property type="entry name" value="KefG/KefF"/>
</dbReference>
<reference evidence="3 4" key="1">
    <citation type="submission" date="2018-06" db="EMBL/GenBank/DDBJ databases">
        <authorList>
            <consortium name="Pathogen Informatics"/>
            <person name="Doyle S."/>
        </authorList>
    </citation>
    <scope>NUCLEOTIDE SEQUENCE [LARGE SCALE GENOMIC DNA]</scope>
    <source>
        <strain evidence="3 4">NCTC12219</strain>
    </source>
</reference>
<dbReference type="PANTHER" id="PTHR47307">
    <property type="entry name" value="GLUTATHIONE-REGULATED POTASSIUM-EFFLUX SYSTEM ANCILLARY PROTEIN KEFG"/>
    <property type="match status" value="1"/>
</dbReference>
<feature type="domain" description="Flavodoxin-like fold" evidence="2">
    <location>
        <begin position="1"/>
        <end position="159"/>
    </location>
</feature>
<evidence type="ECO:0000259" key="2">
    <source>
        <dbReference type="Pfam" id="PF02525"/>
    </source>
</evidence>
<evidence type="ECO:0000313" key="3">
    <source>
        <dbReference type="EMBL" id="STP11854.1"/>
    </source>
</evidence>
<evidence type="ECO:0000313" key="4">
    <source>
        <dbReference type="Proteomes" id="UP000255103"/>
    </source>
</evidence>
<dbReference type="GO" id="GO:0003955">
    <property type="term" value="F:NAD(P)H dehydrogenase (quinone) activity"/>
    <property type="evidence" value="ECO:0007669"/>
    <property type="project" value="TreeGrafter"/>
</dbReference>
<dbReference type="Proteomes" id="UP000255103">
    <property type="component" value="Unassembled WGS sequence"/>
</dbReference>
<dbReference type="PANTHER" id="PTHR47307:SF1">
    <property type="entry name" value="GLUTATHIONE-REGULATED POTASSIUM-EFFLUX SYSTEM ANCILLARY PROTEIN KEFG"/>
    <property type="match status" value="1"/>
</dbReference>
<dbReference type="InterPro" id="IPR003680">
    <property type="entry name" value="Flavodoxin_fold"/>
</dbReference>
<evidence type="ECO:0000256" key="1">
    <source>
        <dbReference type="ARBA" id="ARBA00023002"/>
    </source>
</evidence>
<proteinExistence type="predicted"/>
<accession>A0A377JVI7</accession>
<dbReference type="InterPro" id="IPR029039">
    <property type="entry name" value="Flavoprotein-like_sf"/>
</dbReference>
<dbReference type="EC" id="1.6.99.-" evidence="3"/>
<dbReference type="EMBL" id="UGHX01000001">
    <property type="protein sequence ID" value="STP11854.1"/>
    <property type="molecule type" value="Genomic_DNA"/>
</dbReference>
<protein>
    <submittedName>
        <fullName evidence="3">NAD(P)H dehydrogenase</fullName>
        <ecNumber evidence="3">1.6.99.-</ecNumber>
        <ecNumber evidence="3">1.6.99.1</ecNumber>
    </submittedName>
</protein>
<dbReference type="GO" id="GO:0009055">
    <property type="term" value="F:electron transfer activity"/>
    <property type="evidence" value="ECO:0007669"/>
    <property type="project" value="TreeGrafter"/>
</dbReference>
<dbReference type="Gene3D" id="3.40.50.360">
    <property type="match status" value="1"/>
</dbReference>
<dbReference type="Pfam" id="PF02525">
    <property type="entry name" value="Flavodoxin_2"/>
    <property type="match status" value="1"/>
</dbReference>
<sequence>MQTLLLFSHTFWKDSKVNRALLESAKTLSNVKIHNLNETYKDGVINAESEVALLKDSQKIIFQFPLFWFSTPALMKEWQDRVLTHILYGKDSKLLQGKKFQIITTLGGAKESYDGHHGYSLNTILSPLTSAFKYCGCEILESFAIFSAKVDTLPMQEYLETLQNDKQQSVRSKIWE</sequence>
<gene>
    <name evidence="3" type="primary">ywrO</name>
    <name evidence="3" type="ORF">NCTC12219_01753</name>
</gene>
<dbReference type="AlphaFoldDB" id="A0A377JVI7"/>
<dbReference type="EC" id="1.6.99.1" evidence="3"/>